<feature type="transmembrane region" description="Helical" evidence="1">
    <location>
        <begin position="105"/>
        <end position="129"/>
    </location>
</feature>
<dbReference type="EMBL" id="JASNFN010000006">
    <property type="protein sequence ID" value="MDP5182625.1"/>
    <property type="molecule type" value="Genomic_DNA"/>
</dbReference>
<gene>
    <name evidence="2" type="ORF">QOZ88_08230</name>
</gene>
<evidence type="ECO:0000256" key="1">
    <source>
        <dbReference type="SAM" id="Phobius"/>
    </source>
</evidence>
<keyword evidence="3" id="KW-1185">Reference proteome</keyword>
<reference evidence="3" key="1">
    <citation type="submission" date="2023-05" db="EMBL/GenBank/DDBJ databases">
        <title>Draft genome of Pseudofrankia sp. BMG5.37.</title>
        <authorList>
            <person name="Gtari M."/>
            <person name="Ghodhbane F."/>
            <person name="Sbissi I."/>
        </authorList>
    </citation>
    <scope>NUCLEOTIDE SEQUENCE [LARGE SCALE GENOMIC DNA]</scope>
    <source>
        <strain evidence="3">BMG 814</strain>
    </source>
</reference>
<keyword evidence="1" id="KW-0812">Transmembrane</keyword>
<dbReference type="Proteomes" id="UP001233673">
    <property type="component" value="Unassembled WGS sequence"/>
</dbReference>
<evidence type="ECO:0000313" key="2">
    <source>
        <dbReference type="EMBL" id="MDP5182625.1"/>
    </source>
</evidence>
<accession>A0ABT9IAM8</accession>
<comment type="caution">
    <text evidence="2">The sequence shown here is derived from an EMBL/GenBank/DDBJ whole genome shotgun (WGS) entry which is preliminary data.</text>
</comment>
<feature type="transmembrane region" description="Helical" evidence="1">
    <location>
        <begin position="21"/>
        <end position="44"/>
    </location>
</feature>
<keyword evidence="1" id="KW-1133">Transmembrane helix</keyword>
<evidence type="ECO:0000313" key="3">
    <source>
        <dbReference type="Proteomes" id="UP001233673"/>
    </source>
</evidence>
<dbReference type="RefSeq" id="WP_305999308.1">
    <property type="nucleotide sequence ID" value="NZ_JASNFN010000006.1"/>
</dbReference>
<proteinExistence type="predicted"/>
<feature type="transmembrane region" description="Helical" evidence="1">
    <location>
        <begin position="141"/>
        <end position="159"/>
    </location>
</feature>
<name>A0ABT9IAM8_9ACTN</name>
<sequence>MNESATHRPGTLAPEPVGRRLLRGAIGGIVAGIPFAVITMWFAATTGGGWLAPLKLISTIVLGADALQAGTAQPWVGVAVHMVLSALLGIAFALIAPALRTNGTAALVGTVYGALIYVVNFVIIANTILPQFQMPNQPFELVMHIVFGTLLSFFFYSSGVRRDEPFLATGRR</sequence>
<protein>
    <submittedName>
        <fullName evidence="2">Uncharacterized protein</fullName>
    </submittedName>
</protein>
<feature type="transmembrane region" description="Helical" evidence="1">
    <location>
        <begin position="79"/>
        <end position="99"/>
    </location>
</feature>
<organism evidence="2 3">
    <name type="scientific">Blastococcus carthaginiensis</name>
    <dbReference type="NCBI Taxonomy" id="3050034"/>
    <lineage>
        <taxon>Bacteria</taxon>
        <taxon>Bacillati</taxon>
        <taxon>Actinomycetota</taxon>
        <taxon>Actinomycetes</taxon>
        <taxon>Geodermatophilales</taxon>
        <taxon>Geodermatophilaceae</taxon>
        <taxon>Blastococcus</taxon>
    </lineage>
</organism>
<keyword evidence="1" id="KW-0472">Membrane</keyword>